<sequence length="488" mass="53633">MDETRSAESRQIPNQQQTANLLQALFPPQSAILVGASQSNPNRLDWQSIPPENVLLIDAKQEALAGIKQNVALASDWQMRNAVLAESQGEAPFFSASNPGEDGLVPPQKLVSLWANLRPQGQRTCTTQTLQTLLSEPQLAPLASATNTWLVIDCLPALRILQGAGPLLKQWKVLWVRVLLAPLEDNEPGTTLAEIERYLADHDYRCIGCFEENHPRIGQAIFLHDTGDLNTPLAVAYDALNAEKLSLLGERDALLLDKSALGAERDTLRQEKSNLLASCDTLGKEKAALVAARDEQTKLANERKAQIDALSREKADLLANRDALIKEKTELAAARDALAKEKTALAATRDEQAKLANEHKSQLDALAKEKTALIAARDEQAKLANERKAQLDALAKGTAELVAIRDALVKEKTSLLAQLGEQTEKANALLLTRDNQTLILSERDSQIHQFEAEYSENLARLRLMQDELVKGEAQIELIKDLLLREPGL</sequence>
<name>A0A1H9NG38_9GAMM</name>
<organism evidence="2 3">
    <name type="scientific">Azotobacter beijerinckii</name>
    <dbReference type="NCBI Taxonomy" id="170623"/>
    <lineage>
        <taxon>Bacteria</taxon>
        <taxon>Pseudomonadati</taxon>
        <taxon>Pseudomonadota</taxon>
        <taxon>Gammaproteobacteria</taxon>
        <taxon>Pseudomonadales</taxon>
        <taxon>Pseudomonadaceae</taxon>
        <taxon>Azotobacter</taxon>
    </lineage>
</organism>
<dbReference type="Proteomes" id="UP000199267">
    <property type="component" value="Unassembled WGS sequence"/>
</dbReference>
<feature type="coiled-coil region" evidence="1">
    <location>
        <begin position="300"/>
        <end position="369"/>
    </location>
</feature>
<proteinExistence type="predicted"/>
<gene>
    <name evidence="2" type="ORF">SAMN04244573_03431</name>
</gene>
<reference evidence="2 3" key="1">
    <citation type="submission" date="2016-10" db="EMBL/GenBank/DDBJ databases">
        <authorList>
            <person name="de Groot N.N."/>
        </authorList>
    </citation>
    <scope>NUCLEOTIDE SEQUENCE [LARGE SCALE GENOMIC DNA]</scope>
    <source>
        <strain evidence="2 3">DSM 378</strain>
    </source>
</reference>
<keyword evidence="1" id="KW-0175">Coiled coil</keyword>
<evidence type="ECO:0000256" key="1">
    <source>
        <dbReference type="SAM" id="Coils"/>
    </source>
</evidence>
<evidence type="ECO:0000313" key="2">
    <source>
        <dbReference type="EMBL" id="SER34906.1"/>
    </source>
</evidence>
<protein>
    <submittedName>
        <fullName evidence="2">Uncharacterized protein</fullName>
    </submittedName>
</protein>
<dbReference type="AlphaFoldDB" id="A0A1H9NG38"/>
<accession>A0A1H9NG38</accession>
<dbReference type="EMBL" id="FOFJ01000044">
    <property type="protein sequence ID" value="SER34906.1"/>
    <property type="molecule type" value="Genomic_DNA"/>
</dbReference>
<evidence type="ECO:0000313" key="3">
    <source>
        <dbReference type="Proteomes" id="UP000199267"/>
    </source>
</evidence>